<sequence length="139" mass="15672">MTDNQDKKSQRVGDGRVFFRYLLEHFGPKENHNATAQRVLSIGQEKYGAERDSLAGKHLRSWADGTRIVPKWAYSAALDLCLESGFEPESGDQVIASWKTWQSTQPEKPLPALMSEFRSVVPLTEEQESTLTDYLGLTP</sequence>
<name>A0AAU7MSQ3_9GAMM</name>
<dbReference type="EMBL" id="CP157803">
    <property type="protein sequence ID" value="XBQ21591.1"/>
    <property type="molecule type" value="Genomic_DNA"/>
</dbReference>
<gene>
    <name evidence="1" type="ORF">ABNF92_19485</name>
</gene>
<dbReference type="KEGG" id="mamm:ABNF92_19485"/>
<dbReference type="AlphaFoldDB" id="A0AAU7MSQ3"/>
<keyword evidence="1" id="KW-0614">Plasmid</keyword>
<protein>
    <submittedName>
        <fullName evidence="1">Uncharacterized protein</fullName>
    </submittedName>
</protein>
<evidence type="ECO:0000313" key="1">
    <source>
        <dbReference type="EMBL" id="XBQ21591.1"/>
    </source>
</evidence>
<proteinExistence type="predicted"/>
<organism evidence="1">
    <name type="scientific">Marinobacter sp. MMG032</name>
    <dbReference type="NCBI Taxonomy" id="3158548"/>
    <lineage>
        <taxon>Bacteria</taxon>
        <taxon>Pseudomonadati</taxon>
        <taxon>Pseudomonadota</taxon>
        <taxon>Gammaproteobacteria</taxon>
        <taxon>Pseudomonadales</taxon>
        <taxon>Marinobacteraceae</taxon>
        <taxon>Marinobacter</taxon>
    </lineage>
</organism>
<accession>A0AAU7MSQ3</accession>
<dbReference type="RefSeq" id="WP_062786853.1">
    <property type="nucleotide sequence ID" value="NZ_CP157803.1"/>
</dbReference>
<geneLocation type="plasmid" evidence="1">
    <name>unnaned</name>
</geneLocation>
<reference evidence="1" key="1">
    <citation type="submission" date="2024-05" db="EMBL/GenBank/DDBJ databases">
        <title>Draft Genome Sequences of Flagellimonas sp. MMG031 and Marinobacter sp. MMG032 Isolated from the dinoflagellate Symbiodinium pilosum.</title>
        <authorList>
            <person name="Shikuma N.J."/>
            <person name="Farrell M.V."/>
        </authorList>
    </citation>
    <scope>NUCLEOTIDE SEQUENCE</scope>
    <source>
        <strain evidence="1">MMG032</strain>
        <plasmid evidence="1">unnaned</plasmid>
    </source>
</reference>